<dbReference type="AlphaFoldDB" id="A0A3B0C4A8"/>
<keyword evidence="7" id="KW-1185">Reference proteome</keyword>
<dbReference type="PROSITE" id="PS50043">
    <property type="entry name" value="HTH_LUXR_2"/>
    <property type="match status" value="1"/>
</dbReference>
<keyword evidence="4" id="KW-1133">Transmembrane helix</keyword>
<dbReference type="PANTHER" id="PTHR44688:SF16">
    <property type="entry name" value="DNA-BINDING TRANSCRIPTIONAL ACTIVATOR DEVR_DOSR"/>
    <property type="match status" value="1"/>
</dbReference>
<dbReference type="PRINTS" id="PR00038">
    <property type="entry name" value="HTHLUXR"/>
</dbReference>
<dbReference type="SMART" id="SM00421">
    <property type="entry name" value="HTH_LUXR"/>
    <property type="match status" value="1"/>
</dbReference>
<keyword evidence="2" id="KW-0238">DNA-binding</keyword>
<name>A0A3B0C4A8_9FLAO</name>
<dbReference type="GO" id="GO:0006355">
    <property type="term" value="P:regulation of DNA-templated transcription"/>
    <property type="evidence" value="ECO:0007669"/>
    <property type="project" value="InterPro"/>
</dbReference>
<dbReference type="SUPFAM" id="SSF46894">
    <property type="entry name" value="C-terminal effector domain of the bipartite response regulators"/>
    <property type="match status" value="1"/>
</dbReference>
<keyword evidence="4" id="KW-0472">Membrane</keyword>
<dbReference type="OrthoDB" id="9807565at2"/>
<dbReference type="GO" id="GO:0003677">
    <property type="term" value="F:DNA binding"/>
    <property type="evidence" value="ECO:0007669"/>
    <property type="project" value="UniProtKB-KW"/>
</dbReference>
<accession>A0A3B0C4A8</accession>
<dbReference type="Gene3D" id="1.10.10.10">
    <property type="entry name" value="Winged helix-like DNA-binding domain superfamily/Winged helix DNA-binding domain"/>
    <property type="match status" value="1"/>
</dbReference>
<evidence type="ECO:0000256" key="2">
    <source>
        <dbReference type="ARBA" id="ARBA00023125"/>
    </source>
</evidence>
<gene>
    <name evidence="6" type="ORF">D7Z94_20470</name>
</gene>
<evidence type="ECO:0000313" key="6">
    <source>
        <dbReference type="EMBL" id="RKN78787.1"/>
    </source>
</evidence>
<dbReference type="EMBL" id="RBCJ01000004">
    <property type="protein sequence ID" value="RKN78787.1"/>
    <property type="molecule type" value="Genomic_DNA"/>
</dbReference>
<evidence type="ECO:0000256" key="3">
    <source>
        <dbReference type="ARBA" id="ARBA00023163"/>
    </source>
</evidence>
<dbReference type="InterPro" id="IPR000792">
    <property type="entry name" value="Tscrpt_reg_LuxR_C"/>
</dbReference>
<dbReference type="CDD" id="cd06170">
    <property type="entry name" value="LuxR_C_like"/>
    <property type="match status" value="1"/>
</dbReference>
<dbReference type="Pfam" id="PF00196">
    <property type="entry name" value="GerE"/>
    <property type="match status" value="1"/>
</dbReference>
<sequence>MTLLTKLKKSNINRSEYLFLENKLAFLTTEVVENKYRNSKLVIGLLGFVSIGLVLVVLWMQRKRKGLPIVGLSRQERNIQGLILQGKSNKEIANELFISISTVKTHITNIYSKLHVSGREELLQKLQN</sequence>
<feature type="domain" description="HTH luxR-type" evidence="5">
    <location>
        <begin position="65"/>
        <end position="128"/>
    </location>
</feature>
<protein>
    <recommendedName>
        <fullName evidence="5">HTH luxR-type domain-containing protein</fullName>
    </recommendedName>
</protein>
<dbReference type="PANTHER" id="PTHR44688">
    <property type="entry name" value="DNA-BINDING TRANSCRIPTIONAL ACTIVATOR DEVR_DOSR"/>
    <property type="match status" value="1"/>
</dbReference>
<proteinExistence type="predicted"/>
<reference evidence="6 7" key="1">
    <citation type="submission" date="2018-10" db="EMBL/GenBank/DDBJ databases">
        <title>Ulvibacterium marinum gen. nov., sp. nov., a novel marine bacterium of the family Flavobacteriaceae, isolated from a culture of the green alga Ulva prolifera.</title>
        <authorList>
            <person name="Zhang Z."/>
        </authorList>
    </citation>
    <scope>NUCLEOTIDE SEQUENCE [LARGE SCALE GENOMIC DNA]</scope>
    <source>
        <strain evidence="6 7">CCMM003</strain>
    </source>
</reference>
<keyword evidence="1" id="KW-0805">Transcription regulation</keyword>
<dbReference type="PROSITE" id="PS00622">
    <property type="entry name" value="HTH_LUXR_1"/>
    <property type="match status" value="1"/>
</dbReference>
<feature type="transmembrane region" description="Helical" evidence="4">
    <location>
        <begin position="41"/>
        <end position="60"/>
    </location>
</feature>
<keyword evidence="3" id="KW-0804">Transcription</keyword>
<evidence type="ECO:0000259" key="5">
    <source>
        <dbReference type="PROSITE" id="PS50043"/>
    </source>
</evidence>
<dbReference type="InterPro" id="IPR016032">
    <property type="entry name" value="Sig_transdc_resp-reg_C-effctor"/>
</dbReference>
<dbReference type="InterPro" id="IPR036388">
    <property type="entry name" value="WH-like_DNA-bd_sf"/>
</dbReference>
<evidence type="ECO:0000256" key="4">
    <source>
        <dbReference type="SAM" id="Phobius"/>
    </source>
</evidence>
<keyword evidence="4" id="KW-0812">Transmembrane</keyword>
<dbReference type="Proteomes" id="UP000276603">
    <property type="component" value="Unassembled WGS sequence"/>
</dbReference>
<organism evidence="6 7">
    <name type="scientific">Ulvibacterium marinum</name>
    <dbReference type="NCBI Taxonomy" id="2419782"/>
    <lineage>
        <taxon>Bacteria</taxon>
        <taxon>Pseudomonadati</taxon>
        <taxon>Bacteroidota</taxon>
        <taxon>Flavobacteriia</taxon>
        <taxon>Flavobacteriales</taxon>
        <taxon>Flavobacteriaceae</taxon>
        <taxon>Ulvibacterium</taxon>
    </lineage>
</organism>
<evidence type="ECO:0000313" key="7">
    <source>
        <dbReference type="Proteomes" id="UP000276603"/>
    </source>
</evidence>
<evidence type="ECO:0000256" key="1">
    <source>
        <dbReference type="ARBA" id="ARBA00023015"/>
    </source>
</evidence>
<comment type="caution">
    <text evidence="6">The sequence shown here is derived from an EMBL/GenBank/DDBJ whole genome shotgun (WGS) entry which is preliminary data.</text>
</comment>